<reference evidence="2 3" key="1">
    <citation type="submission" date="2023-09" db="EMBL/GenBank/DDBJ databases">
        <authorList>
            <person name="Rey-Velasco X."/>
        </authorList>
    </citation>
    <scope>NUCLEOTIDE SEQUENCE [LARGE SCALE GENOMIC DNA]</scope>
    <source>
        <strain evidence="2 3">W335</strain>
    </source>
</reference>
<dbReference type="Gene3D" id="1.25.40.10">
    <property type="entry name" value="Tetratricopeptide repeat domain"/>
    <property type="match status" value="1"/>
</dbReference>
<keyword evidence="1" id="KW-0472">Membrane</keyword>
<gene>
    <name evidence="2" type="ORF">RM532_05465</name>
</gene>
<keyword evidence="1" id="KW-1133">Transmembrane helix</keyword>
<protein>
    <recommendedName>
        <fullName evidence="4">MxaK protein</fullName>
    </recommendedName>
</protein>
<evidence type="ECO:0000256" key="1">
    <source>
        <dbReference type="SAM" id="Phobius"/>
    </source>
</evidence>
<dbReference type="InterPro" id="IPR011990">
    <property type="entry name" value="TPR-like_helical_dom_sf"/>
</dbReference>
<accession>A0ABU3BZ63</accession>
<comment type="caution">
    <text evidence="2">The sequence shown here is derived from an EMBL/GenBank/DDBJ whole genome shotgun (WGS) entry which is preliminary data.</text>
</comment>
<evidence type="ECO:0000313" key="3">
    <source>
        <dbReference type="Proteomes" id="UP001251857"/>
    </source>
</evidence>
<proteinExistence type="predicted"/>
<keyword evidence="3" id="KW-1185">Reference proteome</keyword>
<organism evidence="2 3">
    <name type="scientific">Spectribacter hydrogenoxidans</name>
    <dbReference type="NCBI Taxonomy" id="3075608"/>
    <lineage>
        <taxon>Bacteria</taxon>
        <taxon>Pseudomonadati</taxon>
        <taxon>Pseudomonadota</taxon>
        <taxon>Gammaproteobacteria</taxon>
        <taxon>Salinisphaerales</taxon>
        <taxon>Salinisphaeraceae</taxon>
        <taxon>Spectribacter</taxon>
    </lineage>
</organism>
<keyword evidence="1" id="KW-0812">Transmembrane</keyword>
<name>A0ABU3BZ63_9GAMM</name>
<dbReference type="RefSeq" id="WP_311652164.1">
    <property type="nucleotide sequence ID" value="NZ_JAVRIB010000004.1"/>
</dbReference>
<evidence type="ECO:0008006" key="4">
    <source>
        <dbReference type="Google" id="ProtNLM"/>
    </source>
</evidence>
<dbReference type="Proteomes" id="UP001251857">
    <property type="component" value="Unassembled WGS sequence"/>
</dbReference>
<feature type="transmembrane region" description="Helical" evidence="1">
    <location>
        <begin position="7"/>
        <end position="29"/>
    </location>
</feature>
<evidence type="ECO:0000313" key="2">
    <source>
        <dbReference type="EMBL" id="MDT0634401.1"/>
    </source>
</evidence>
<sequence length="187" mass="21071">MRFRQQLILAWALIGLGAIGLVLAGLGWWQSARIDRLVAEGTPEALAQSDAPAARFALAYRQRRNGAPREAAEIYRQLIPQLQLQDQALIATHYNLANLYFLLAANAADETRLSEMVPLVLQARSHYQRVLYLQADHYAAKYNLEYVERLMQTRDWIGSQSEVGSNIERRDSGTGWVSVHELPDGLP</sequence>
<dbReference type="EMBL" id="JAVRIB010000004">
    <property type="protein sequence ID" value="MDT0634401.1"/>
    <property type="molecule type" value="Genomic_DNA"/>
</dbReference>